<evidence type="ECO:0008006" key="2">
    <source>
        <dbReference type="Google" id="ProtNLM"/>
    </source>
</evidence>
<reference evidence="1" key="1">
    <citation type="journal article" date="2013" name="ISME J.">
        <title>Previously unknown and highly divergent ssDNA viruses populate the oceans.</title>
        <authorList>
            <person name="Labonte J.M."/>
            <person name="Suttle C.A."/>
        </authorList>
    </citation>
    <scope>NUCLEOTIDE SEQUENCE</scope>
</reference>
<organism evidence="1">
    <name type="scientific">uncultured marine virus</name>
    <dbReference type="NCBI Taxonomy" id="186617"/>
    <lineage>
        <taxon>Viruses</taxon>
        <taxon>environmental samples</taxon>
    </lineage>
</organism>
<dbReference type="EMBL" id="JX904451">
    <property type="protein sequence ID" value="AGA18401.1"/>
    <property type="molecule type" value="Genomic_DNA"/>
</dbReference>
<name>S4TE54_9VIRU</name>
<protein>
    <recommendedName>
        <fullName evidence="2">Capsid protein</fullName>
    </recommendedName>
</protein>
<evidence type="ECO:0000313" key="1">
    <source>
        <dbReference type="EMBL" id="AGA18401.1"/>
    </source>
</evidence>
<sequence length="257" mass="28109">MPTKRRRVTPTSVKRARVNPKARNKIVAVPRNKLAFPSGIRTKLRYTGKFAFDIGSETGILQKTFRANSIFDPDYSLGGHQPRGTDQYAEIYNMYTVHSSSCAITWCYQGYLGPSTEGTAPLELIQSENTVAAAGVPALSPVIVGLHKGTDQLLAGSAEEQIEKDKTQWQVLTPHRDPITQKTTVRMSDFYGTTGDLTGRDGFAAALDADPVNSAYFEVFAGRMSGSTDGSKCKLWGLVNLEYDVTFSEPKALTQST</sequence>
<proteinExistence type="predicted"/>
<accession>S4TE54</accession>